<dbReference type="Gene3D" id="3.30.70.100">
    <property type="match status" value="1"/>
</dbReference>
<dbReference type="Proteomes" id="UP000027725">
    <property type="component" value="Unassembled WGS sequence"/>
</dbReference>
<keyword evidence="2" id="KW-0560">Oxidoreductase</keyword>
<proteinExistence type="predicted"/>
<comment type="caution">
    <text evidence="2">The sequence shown here is derived from an EMBL/GenBank/DDBJ whole genome shotgun (WGS) entry which is preliminary data.</text>
</comment>
<dbReference type="InterPro" id="IPR007138">
    <property type="entry name" value="ABM_dom"/>
</dbReference>
<feature type="domain" description="ABM" evidence="1">
    <location>
        <begin position="12"/>
        <end position="66"/>
    </location>
</feature>
<dbReference type="eggNOG" id="COG1359">
    <property type="taxonomic scope" value="Bacteria"/>
</dbReference>
<dbReference type="EMBL" id="JHEH01000008">
    <property type="protein sequence ID" value="KEP70091.1"/>
    <property type="molecule type" value="Genomic_DNA"/>
</dbReference>
<reference evidence="2 3" key="1">
    <citation type="submission" date="2014-03" db="EMBL/GenBank/DDBJ databases">
        <title>The draft genome sequence of Thioclava dalianensis DLFJ1-1.</title>
        <authorList>
            <person name="Lai Q."/>
            <person name="Shao Z."/>
        </authorList>
    </citation>
    <scope>NUCLEOTIDE SEQUENCE [LARGE SCALE GENOMIC DNA]</scope>
    <source>
        <strain evidence="2 3">DLFJ1-1</strain>
    </source>
</reference>
<sequence length="92" mass="10304">MTLTGRLICANEAEAAIVRDYLPEHIRLTRREPGCLLFEVTPADSPLVWEVRETFTNRHAFDLHQARVKGSAWGHATAGIARDYSILQDEAG</sequence>
<dbReference type="STRING" id="1185766.SAMN05216224_106146"/>
<evidence type="ECO:0000313" key="2">
    <source>
        <dbReference type="EMBL" id="KEP70091.1"/>
    </source>
</evidence>
<gene>
    <name evidence="2" type="ORF">DL1_20130</name>
</gene>
<dbReference type="InterPro" id="IPR011008">
    <property type="entry name" value="Dimeric_a/b-barrel"/>
</dbReference>
<dbReference type="Pfam" id="PF03992">
    <property type="entry name" value="ABM"/>
    <property type="match status" value="1"/>
</dbReference>
<protein>
    <submittedName>
        <fullName evidence="2">Antibiotic biosynthesis monooxygenase</fullName>
    </submittedName>
</protein>
<keyword evidence="2" id="KW-0503">Monooxygenase</keyword>
<evidence type="ECO:0000259" key="1">
    <source>
        <dbReference type="Pfam" id="PF03992"/>
    </source>
</evidence>
<accession>A0A074TE98</accession>
<evidence type="ECO:0000313" key="3">
    <source>
        <dbReference type="Proteomes" id="UP000027725"/>
    </source>
</evidence>
<dbReference type="AlphaFoldDB" id="A0A074TE98"/>
<dbReference type="GO" id="GO:0004497">
    <property type="term" value="F:monooxygenase activity"/>
    <property type="evidence" value="ECO:0007669"/>
    <property type="project" value="UniProtKB-KW"/>
</dbReference>
<organism evidence="2 3">
    <name type="scientific">Thioclava dalianensis</name>
    <dbReference type="NCBI Taxonomy" id="1185766"/>
    <lineage>
        <taxon>Bacteria</taxon>
        <taxon>Pseudomonadati</taxon>
        <taxon>Pseudomonadota</taxon>
        <taxon>Alphaproteobacteria</taxon>
        <taxon>Rhodobacterales</taxon>
        <taxon>Paracoccaceae</taxon>
        <taxon>Thioclava</taxon>
    </lineage>
</organism>
<name>A0A074TE98_9RHOB</name>
<dbReference type="SUPFAM" id="SSF54909">
    <property type="entry name" value="Dimeric alpha+beta barrel"/>
    <property type="match status" value="1"/>
</dbReference>
<keyword evidence="3" id="KW-1185">Reference proteome</keyword>